<accession>A0A6A5BGV0</accession>
<dbReference type="GeneID" id="68114276"/>
<dbReference type="VEuPathDB" id="AmoebaDB:FDP41_007058"/>
<organism evidence="2 3">
    <name type="scientific">Naegleria fowleri</name>
    <name type="common">Brain eating amoeba</name>
    <dbReference type="NCBI Taxonomy" id="5763"/>
    <lineage>
        <taxon>Eukaryota</taxon>
        <taxon>Discoba</taxon>
        <taxon>Heterolobosea</taxon>
        <taxon>Tetramitia</taxon>
        <taxon>Eutetramitia</taxon>
        <taxon>Vahlkampfiidae</taxon>
        <taxon>Naegleria</taxon>
    </lineage>
</organism>
<dbReference type="RefSeq" id="XP_044558384.1">
    <property type="nucleotide sequence ID" value="XM_044710761.1"/>
</dbReference>
<dbReference type="InterPro" id="IPR016024">
    <property type="entry name" value="ARM-type_fold"/>
</dbReference>
<protein>
    <submittedName>
        <fullName evidence="2">Uncharacterized protein</fullName>
    </submittedName>
</protein>
<dbReference type="Proteomes" id="UP000444721">
    <property type="component" value="Unassembled WGS sequence"/>
</dbReference>
<proteinExistence type="predicted"/>
<dbReference type="OrthoDB" id="10308783at2759"/>
<keyword evidence="3" id="KW-1185">Reference proteome</keyword>
<dbReference type="VEuPathDB" id="AmoebaDB:NfTy_008480"/>
<dbReference type="OMA" id="HAMNTIT"/>
<sequence>MSNRLPTLHAMNTITLLEDGISEEEEEEEVLNNQTLMSITNEIIEYLLKIDRHQETILGNPEMNIPESEQSTLNGSKDSTETIVQESENSLDPKTKKIKLHDDDETRLPPLLVSPIWNSVRNEEIEKKILHCVPTVLMSNGLEHMEEGSDFIELLFNVFTTNSSLSIDYHIALLQESIEVIFLYYTSLVDSVGSSATSDTVETFENVMISNVVKYLLAVLGRVGRHLSTFNRYQKGDAYAAYIFYYCEGIQLLDKYILKFIPDHKILSDLKEQILNFTHILYELMVPIDIDLELDFIRKLSTTFLDTLSHISFVKQTVYFDLYLLGEELKSHMNLKRIYLACLLIGTFRFQNYESIVSSCVDHENQLIRAIAVWSYGSICDNIEHCILRMQNKLVTEESAVVKVAILKFLSTYISKSDGLPNSFYENLFSSIFTSVCHDLEKKQHYSLTKTWHLIQQIIKKSAPSRHLGQMLSEIFILLENSMKLQCTTGTEIGNVNNSFKEVHAKFFKMLSEKKILSLFTSDEIAVIKDSTFVAIKRIVFSNASSFDQVLLNNYVDLICELMNKETIQIMISSHQVLVVALLRSISFKKRAGHSFFSFVCRLGVYLKAFLKLPEIVNIMVHDMIQRVPSLVESFTTIDDTLSLLFLLNSIAELLKEYGPLIQEQETLRSQLSFAIQANIIPAVQSKSVIMNSYKASDKSMDVFMIIKSTFCNIISKIYCYFDPQIVVNNFNKTRETFLYFAENPQLRMGLEQLEYFTTLIGVLESITDVENTNLDFSLLQNPLLLEMTIGILKRLKHAIDSFYFRAELNVVYEGEEMTADWKRLMIKANRLRYLLETQSRDLDIA</sequence>
<feature type="compositionally biased region" description="Polar residues" evidence="1">
    <location>
        <begin position="67"/>
        <end position="90"/>
    </location>
</feature>
<evidence type="ECO:0000313" key="3">
    <source>
        <dbReference type="Proteomes" id="UP000444721"/>
    </source>
</evidence>
<gene>
    <name evidence="2" type="ORF">FDP41_007058</name>
</gene>
<dbReference type="AlphaFoldDB" id="A0A6A5BGV0"/>
<dbReference type="SUPFAM" id="SSF48371">
    <property type="entry name" value="ARM repeat"/>
    <property type="match status" value="1"/>
</dbReference>
<evidence type="ECO:0000313" key="2">
    <source>
        <dbReference type="EMBL" id="KAF0973671.1"/>
    </source>
</evidence>
<reference evidence="2 3" key="1">
    <citation type="journal article" date="2019" name="Sci. Rep.">
        <title>Nanopore sequencing improves the draft genome of the human pathogenic amoeba Naegleria fowleri.</title>
        <authorList>
            <person name="Liechti N."/>
            <person name="Schurch N."/>
            <person name="Bruggmann R."/>
            <person name="Wittwer M."/>
        </authorList>
    </citation>
    <scope>NUCLEOTIDE SEQUENCE [LARGE SCALE GENOMIC DNA]</scope>
    <source>
        <strain evidence="2 3">ATCC 30894</strain>
    </source>
</reference>
<dbReference type="EMBL" id="VFQX01000058">
    <property type="protein sequence ID" value="KAF0973671.1"/>
    <property type="molecule type" value="Genomic_DNA"/>
</dbReference>
<name>A0A6A5BGV0_NAEFO</name>
<feature type="region of interest" description="Disordered" evidence="1">
    <location>
        <begin position="62"/>
        <end position="92"/>
    </location>
</feature>
<dbReference type="VEuPathDB" id="AmoebaDB:NF0085480"/>
<comment type="caution">
    <text evidence="2">The sequence shown here is derived from an EMBL/GenBank/DDBJ whole genome shotgun (WGS) entry which is preliminary data.</text>
</comment>
<evidence type="ECO:0000256" key="1">
    <source>
        <dbReference type="SAM" id="MobiDB-lite"/>
    </source>
</evidence>